<dbReference type="PROSITE" id="PS00028">
    <property type="entry name" value="ZINC_FINGER_C2H2_1"/>
    <property type="match status" value="2"/>
</dbReference>
<dbReference type="Pfam" id="PF00096">
    <property type="entry name" value="zf-C2H2"/>
    <property type="match status" value="2"/>
</dbReference>
<keyword evidence="4" id="KW-1185">Reference proteome</keyword>
<sequence>MTGLTLNSLNTQSAKKLFTCQLCGKVLCSKASLKRHVADKHAERQEEYRCVICERDKHEQSDTLYVCEFCNRTYRTKNSLTTHKSLQHRGTSGVLRRLLKATAMKNVFGTMQHQMQMQQQPQ</sequence>
<dbReference type="InterPro" id="IPR013087">
    <property type="entry name" value="Znf_C2H2_type"/>
</dbReference>
<dbReference type="Proteomes" id="UP000667349">
    <property type="component" value="Unassembled WGS sequence"/>
</dbReference>
<evidence type="ECO:0000313" key="4">
    <source>
        <dbReference type="Proteomes" id="UP000667349"/>
    </source>
</evidence>
<dbReference type="GO" id="GO:0008270">
    <property type="term" value="F:zinc ion binding"/>
    <property type="evidence" value="ECO:0007669"/>
    <property type="project" value="UniProtKB-KW"/>
</dbReference>
<dbReference type="SUPFAM" id="SSF57667">
    <property type="entry name" value="beta-beta-alpha zinc fingers"/>
    <property type="match status" value="1"/>
</dbReference>
<dbReference type="InterPro" id="IPR036236">
    <property type="entry name" value="Znf_C2H2_sf"/>
</dbReference>
<keyword evidence="1" id="KW-0862">Zinc</keyword>
<dbReference type="AlphaFoldDB" id="A0A836E6S8"/>
<protein>
    <submittedName>
        <fullName evidence="3">PRD16 protein</fullName>
    </submittedName>
</protein>
<proteinExistence type="predicted"/>
<feature type="domain" description="C2H2-type" evidence="2">
    <location>
        <begin position="65"/>
        <end position="93"/>
    </location>
</feature>
<organism evidence="3 4">
    <name type="scientific">Acromyrmex insinuator</name>
    <dbReference type="NCBI Taxonomy" id="230686"/>
    <lineage>
        <taxon>Eukaryota</taxon>
        <taxon>Metazoa</taxon>
        <taxon>Ecdysozoa</taxon>
        <taxon>Arthropoda</taxon>
        <taxon>Hexapoda</taxon>
        <taxon>Insecta</taxon>
        <taxon>Pterygota</taxon>
        <taxon>Neoptera</taxon>
        <taxon>Endopterygota</taxon>
        <taxon>Hymenoptera</taxon>
        <taxon>Apocrita</taxon>
        <taxon>Aculeata</taxon>
        <taxon>Formicoidea</taxon>
        <taxon>Formicidae</taxon>
        <taxon>Myrmicinae</taxon>
        <taxon>Acromyrmex</taxon>
    </lineage>
</organism>
<feature type="non-terminal residue" evidence="3">
    <location>
        <position position="1"/>
    </location>
</feature>
<evidence type="ECO:0000259" key="2">
    <source>
        <dbReference type="PROSITE" id="PS50157"/>
    </source>
</evidence>
<keyword evidence="1" id="KW-0479">Metal-binding</keyword>
<dbReference type="SMART" id="SM00355">
    <property type="entry name" value="ZnF_C2H2"/>
    <property type="match status" value="2"/>
</dbReference>
<dbReference type="PROSITE" id="PS50157">
    <property type="entry name" value="ZINC_FINGER_C2H2_2"/>
    <property type="match status" value="2"/>
</dbReference>
<comment type="caution">
    <text evidence="3">The sequence shown here is derived from an EMBL/GenBank/DDBJ whole genome shotgun (WGS) entry which is preliminary data.</text>
</comment>
<gene>
    <name evidence="3" type="primary">Prdm16</name>
    <name evidence="3" type="ORF">G6Z75_0002335</name>
</gene>
<name>A0A836E6S8_9HYME</name>
<keyword evidence="1" id="KW-0863">Zinc-finger</keyword>
<evidence type="ECO:0000256" key="1">
    <source>
        <dbReference type="PROSITE-ProRule" id="PRU00042"/>
    </source>
</evidence>
<dbReference type="EMBL" id="JAANHZ010000254">
    <property type="protein sequence ID" value="KAG5313301.1"/>
    <property type="molecule type" value="Genomic_DNA"/>
</dbReference>
<dbReference type="Gene3D" id="3.30.160.60">
    <property type="entry name" value="Classic Zinc Finger"/>
    <property type="match status" value="1"/>
</dbReference>
<reference evidence="3" key="1">
    <citation type="submission" date="2020-02" db="EMBL/GenBank/DDBJ databases">
        <title>Relaxed selection underlies rapid genomic changes in the transitions from sociality to social parasitism in ants.</title>
        <authorList>
            <person name="Bi X."/>
        </authorList>
    </citation>
    <scope>NUCLEOTIDE SEQUENCE</scope>
    <source>
        <strain evidence="3">BGI-DK2013a</strain>
        <tissue evidence="3">Whole body</tissue>
    </source>
</reference>
<feature type="domain" description="C2H2-type" evidence="2">
    <location>
        <begin position="18"/>
        <end position="46"/>
    </location>
</feature>
<feature type="non-terminal residue" evidence="3">
    <location>
        <position position="122"/>
    </location>
</feature>
<accession>A0A836E6S8</accession>
<evidence type="ECO:0000313" key="3">
    <source>
        <dbReference type="EMBL" id="KAG5313301.1"/>
    </source>
</evidence>